<proteinExistence type="predicted"/>
<sequence>MVVLIVSCLSGSRGLAKYDETFGRVVYRKNAGTTFRPLKKTVLVETFKDQRTWQLLQALLILFFLSYELLLVSGTPTMMY</sequence>
<keyword evidence="1" id="KW-1133">Transmembrane helix</keyword>
<evidence type="ECO:0000256" key="1">
    <source>
        <dbReference type="SAM" id="Phobius"/>
    </source>
</evidence>
<keyword evidence="3" id="KW-1185">Reference proteome</keyword>
<organism evidence="2 3">
    <name type="scientific">Ancylostoma ceylanicum</name>
    <dbReference type="NCBI Taxonomy" id="53326"/>
    <lineage>
        <taxon>Eukaryota</taxon>
        <taxon>Metazoa</taxon>
        <taxon>Ecdysozoa</taxon>
        <taxon>Nematoda</taxon>
        <taxon>Chromadorea</taxon>
        <taxon>Rhabditida</taxon>
        <taxon>Rhabditina</taxon>
        <taxon>Rhabditomorpha</taxon>
        <taxon>Strongyloidea</taxon>
        <taxon>Ancylostomatidae</taxon>
        <taxon>Ancylostomatinae</taxon>
        <taxon>Ancylostoma</taxon>
    </lineage>
</organism>
<protein>
    <submittedName>
        <fullName evidence="2">Uncharacterized protein</fullName>
    </submittedName>
</protein>
<feature type="transmembrane region" description="Helical" evidence="1">
    <location>
        <begin position="53"/>
        <end position="72"/>
    </location>
</feature>
<dbReference type="AlphaFoldDB" id="A0A016VIZ6"/>
<evidence type="ECO:0000313" key="2">
    <source>
        <dbReference type="EMBL" id="EYC26997.1"/>
    </source>
</evidence>
<reference evidence="3" key="1">
    <citation type="journal article" date="2015" name="Nat. Genet.">
        <title>The genome and transcriptome of the zoonotic hookworm Ancylostoma ceylanicum identify infection-specific gene families.</title>
        <authorList>
            <person name="Schwarz E.M."/>
            <person name="Hu Y."/>
            <person name="Antoshechkin I."/>
            <person name="Miller M.M."/>
            <person name="Sternberg P.W."/>
            <person name="Aroian R.V."/>
        </authorList>
    </citation>
    <scope>NUCLEOTIDE SEQUENCE</scope>
    <source>
        <strain evidence="3">HY135</strain>
    </source>
</reference>
<dbReference type="OrthoDB" id="4564at2759"/>
<accession>A0A016VIZ6</accession>
<keyword evidence="1" id="KW-0812">Transmembrane</keyword>
<keyword evidence="1" id="KW-0472">Membrane</keyword>
<evidence type="ECO:0000313" key="3">
    <source>
        <dbReference type="Proteomes" id="UP000024635"/>
    </source>
</evidence>
<gene>
    <name evidence="2" type="primary">Acey_s0009.g464</name>
    <name evidence="2" type="ORF">Y032_0009g464</name>
</gene>
<dbReference type="Proteomes" id="UP000024635">
    <property type="component" value="Unassembled WGS sequence"/>
</dbReference>
<name>A0A016VIZ6_9BILA</name>
<dbReference type="EMBL" id="JARK01001345">
    <property type="protein sequence ID" value="EYC26997.1"/>
    <property type="molecule type" value="Genomic_DNA"/>
</dbReference>
<comment type="caution">
    <text evidence="2">The sequence shown here is derived from an EMBL/GenBank/DDBJ whole genome shotgun (WGS) entry which is preliminary data.</text>
</comment>